<keyword evidence="2" id="KW-0808">Transferase</keyword>
<dbReference type="PANTHER" id="PTHR11926:SF1462">
    <property type="entry name" value="GLYCOSYLTRANSFERASE"/>
    <property type="match status" value="1"/>
</dbReference>
<dbReference type="PANTHER" id="PTHR11926">
    <property type="entry name" value="GLUCOSYL/GLUCURONOSYL TRANSFERASES"/>
    <property type="match status" value="1"/>
</dbReference>
<reference evidence="2" key="1">
    <citation type="submission" date="2020-07" db="EMBL/GenBank/DDBJ databases">
        <title>Ethylene signaling mediates host invasion by parasitic plants.</title>
        <authorList>
            <person name="Yoshida S."/>
        </authorList>
    </citation>
    <scope>NUCLEOTIDE SEQUENCE</scope>
    <source>
        <strain evidence="2">Okayama</strain>
    </source>
</reference>
<sequence length="164" mass="18576">VDWLPGLKTFQLKHIPTLSTNPNDLLLDILKGELEATSKASSIILHTFDALEHETLDALSPFFPPIYTVGPLQLLVDQIPDKRLESIDCSLWKQQDECMKWLNDKEQCSVLYVNFGSLAILTESEIVELAWGLANSKKSFLWIIRPDLIKNGLLPPDFIDETND</sequence>
<name>A0A830CQG7_9LAMI</name>
<dbReference type="SUPFAM" id="SSF53756">
    <property type="entry name" value="UDP-Glycosyltransferase/glycogen phosphorylase"/>
    <property type="match status" value="1"/>
</dbReference>
<evidence type="ECO:0000256" key="1">
    <source>
        <dbReference type="ARBA" id="ARBA00009995"/>
    </source>
</evidence>
<keyword evidence="3" id="KW-1185">Reference proteome</keyword>
<evidence type="ECO:0000313" key="3">
    <source>
        <dbReference type="Proteomes" id="UP000653305"/>
    </source>
</evidence>
<dbReference type="Gene3D" id="3.40.50.2000">
    <property type="entry name" value="Glycogen Phosphorylase B"/>
    <property type="match status" value="2"/>
</dbReference>
<dbReference type="EMBL" id="BMAC01000513">
    <property type="protein sequence ID" value="GFP98093.1"/>
    <property type="molecule type" value="Genomic_DNA"/>
</dbReference>
<feature type="non-terminal residue" evidence="2">
    <location>
        <position position="1"/>
    </location>
</feature>
<comment type="caution">
    <text evidence="2">The sequence shown here is derived from an EMBL/GenBank/DDBJ whole genome shotgun (WGS) entry which is preliminary data.</text>
</comment>
<dbReference type="AlphaFoldDB" id="A0A830CQG7"/>
<comment type="similarity">
    <text evidence="1">Belongs to the UDP-glycosyltransferase family.</text>
</comment>
<dbReference type="GO" id="GO:0080043">
    <property type="term" value="F:quercetin 3-O-glucosyltransferase activity"/>
    <property type="evidence" value="ECO:0007669"/>
    <property type="project" value="TreeGrafter"/>
</dbReference>
<evidence type="ECO:0000313" key="2">
    <source>
        <dbReference type="EMBL" id="GFP98093.1"/>
    </source>
</evidence>
<accession>A0A830CQG7</accession>
<protein>
    <submittedName>
        <fullName evidence="2">7-deoxyloganetin glucosyltransferase</fullName>
    </submittedName>
</protein>
<dbReference type="OrthoDB" id="5835829at2759"/>
<dbReference type="GO" id="GO:0080044">
    <property type="term" value="F:quercetin 7-O-glucosyltransferase activity"/>
    <property type="evidence" value="ECO:0007669"/>
    <property type="project" value="TreeGrafter"/>
</dbReference>
<organism evidence="2 3">
    <name type="scientific">Phtheirospermum japonicum</name>
    <dbReference type="NCBI Taxonomy" id="374723"/>
    <lineage>
        <taxon>Eukaryota</taxon>
        <taxon>Viridiplantae</taxon>
        <taxon>Streptophyta</taxon>
        <taxon>Embryophyta</taxon>
        <taxon>Tracheophyta</taxon>
        <taxon>Spermatophyta</taxon>
        <taxon>Magnoliopsida</taxon>
        <taxon>eudicotyledons</taxon>
        <taxon>Gunneridae</taxon>
        <taxon>Pentapetalae</taxon>
        <taxon>asterids</taxon>
        <taxon>lamiids</taxon>
        <taxon>Lamiales</taxon>
        <taxon>Orobanchaceae</taxon>
        <taxon>Orobanchaceae incertae sedis</taxon>
        <taxon>Phtheirospermum</taxon>
    </lineage>
</organism>
<proteinExistence type="inferred from homology"/>
<dbReference type="Proteomes" id="UP000653305">
    <property type="component" value="Unassembled WGS sequence"/>
</dbReference>
<gene>
    <name evidence="2" type="ORF">PHJA_001953400</name>
</gene>